<protein>
    <submittedName>
        <fullName evidence="1">Uncharacterized protein</fullName>
    </submittedName>
</protein>
<evidence type="ECO:0000313" key="1">
    <source>
        <dbReference type="EMBL" id="OXU29385.1"/>
    </source>
</evidence>
<gene>
    <name evidence="1" type="ORF">TSAR_004740</name>
</gene>
<dbReference type="Proteomes" id="UP000215335">
    <property type="component" value="Unassembled WGS sequence"/>
</dbReference>
<comment type="caution">
    <text evidence="1">The sequence shown here is derived from an EMBL/GenBank/DDBJ whole genome shotgun (WGS) entry which is preliminary data.</text>
</comment>
<organism evidence="1 2">
    <name type="scientific">Trichomalopsis sarcophagae</name>
    <dbReference type="NCBI Taxonomy" id="543379"/>
    <lineage>
        <taxon>Eukaryota</taxon>
        <taxon>Metazoa</taxon>
        <taxon>Ecdysozoa</taxon>
        <taxon>Arthropoda</taxon>
        <taxon>Hexapoda</taxon>
        <taxon>Insecta</taxon>
        <taxon>Pterygota</taxon>
        <taxon>Neoptera</taxon>
        <taxon>Endopterygota</taxon>
        <taxon>Hymenoptera</taxon>
        <taxon>Apocrita</taxon>
        <taxon>Proctotrupomorpha</taxon>
        <taxon>Chalcidoidea</taxon>
        <taxon>Pteromalidae</taxon>
        <taxon>Pteromalinae</taxon>
        <taxon>Trichomalopsis</taxon>
    </lineage>
</organism>
<proteinExistence type="predicted"/>
<evidence type="ECO:0000313" key="2">
    <source>
        <dbReference type="Proteomes" id="UP000215335"/>
    </source>
</evidence>
<sequence>MRSRRVSLPPGRNVFNNIINPFVPYGKSNAINAVSLGNGKIIVILNARIVNTPEDSEIYFILDQLCTNIKYFEIRHDRNRRLIRLLPYHDTFDLFYVNFTDSNNNQAFLNAPQRYNDQGEQIKLNFNFTLETYLDRRQIEVSKLNEVLDAFQIQTIMPNDASEGYVSTIKTNDKIKVKVLNSNFEVIKESDQEYSYIRALSVNNGNVSLCYVNRTYHCFCELLDGELKNKTRVLLTDPWGHFPNKVSITSTPDSGGIVGHADISKGDYFLGTFAKQQPLSFYIRRINPDGSTNELVDLGTRSVSMHFEMQGFLMENKEFCLVTTAKINPQLRYSRIRSISVDCIRV</sequence>
<dbReference type="AlphaFoldDB" id="A0A232FFB4"/>
<keyword evidence="2" id="KW-1185">Reference proteome</keyword>
<accession>A0A232FFB4</accession>
<name>A0A232FFB4_9HYME</name>
<dbReference type="EMBL" id="NNAY01000296">
    <property type="protein sequence ID" value="OXU29385.1"/>
    <property type="molecule type" value="Genomic_DNA"/>
</dbReference>
<reference evidence="1 2" key="1">
    <citation type="journal article" date="2017" name="Curr. Biol.">
        <title>The Evolution of Venom by Co-option of Single-Copy Genes.</title>
        <authorList>
            <person name="Martinson E.O."/>
            <person name="Mrinalini"/>
            <person name="Kelkar Y.D."/>
            <person name="Chang C.H."/>
            <person name="Werren J.H."/>
        </authorList>
    </citation>
    <scope>NUCLEOTIDE SEQUENCE [LARGE SCALE GENOMIC DNA]</scope>
    <source>
        <strain evidence="1 2">Alberta</strain>
        <tissue evidence="1">Whole body</tissue>
    </source>
</reference>